<keyword evidence="3" id="KW-1185">Reference proteome</keyword>
<evidence type="ECO:0000313" key="2">
    <source>
        <dbReference type="EMBL" id="CCG42399.1"/>
    </source>
</evidence>
<dbReference type="Proteomes" id="UP000004169">
    <property type="component" value="Unassembled WGS sequence"/>
</dbReference>
<feature type="transmembrane region" description="Helical" evidence="1">
    <location>
        <begin position="77"/>
        <end position="96"/>
    </location>
</feature>
<keyword evidence="1" id="KW-1133">Transmembrane helix</keyword>
<dbReference type="OrthoDB" id="9940071at2"/>
<dbReference type="AlphaFoldDB" id="H8FVL1"/>
<proteinExistence type="predicted"/>
<accession>H8FVL1</accession>
<feature type="transmembrane region" description="Helical" evidence="1">
    <location>
        <begin position="6"/>
        <end position="28"/>
    </location>
</feature>
<sequence>MESGDIIGLLVGVGALAAMVGVLTNVYLHPDRFEWLEILPEDSRPGRLVVRPGLFLREGRATLDEGGGRRSSRFYGALRLLGLAATAFLSFSHGPFSSFF</sequence>
<dbReference type="EMBL" id="CAHP01000032">
    <property type="protein sequence ID" value="CCG42399.1"/>
    <property type="molecule type" value="Genomic_DNA"/>
</dbReference>
<keyword evidence="1" id="KW-0472">Membrane</keyword>
<dbReference type="STRING" id="1150626.PHAMO_380067"/>
<protein>
    <submittedName>
        <fullName evidence="2">Uncharacterized protein</fullName>
    </submittedName>
</protein>
<organism evidence="2 3">
    <name type="scientific">Magnetospirillum molischianum DSM 120</name>
    <dbReference type="NCBI Taxonomy" id="1150626"/>
    <lineage>
        <taxon>Bacteria</taxon>
        <taxon>Pseudomonadati</taxon>
        <taxon>Pseudomonadota</taxon>
        <taxon>Alphaproteobacteria</taxon>
        <taxon>Rhodospirillales</taxon>
        <taxon>Rhodospirillaceae</taxon>
        <taxon>Magnetospirillum</taxon>
    </lineage>
</organism>
<dbReference type="RefSeq" id="WP_002730093.1">
    <property type="nucleotide sequence ID" value="NZ_CAHP01000032.1"/>
</dbReference>
<evidence type="ECO:0000256" key="1">
    <source>
        <dbReference type="SAM" id="Phobius"/>
    </source>
</evidence>
<gene>
    <name evidence="2" type="ORF">PHAMO_380067</name>
</gene>
<keyword evidence="1" id="KW-0812">Transmembrane</keyword>
<comment type="caution">
    <text evidence="2">The sequence shown here is derived from an EMBL/GenBank/DDBJ whole genome shotgun (WGS) entry which is preliminary data.</text>
</comment>
<name>H8FVL1_MAGML</name>
<evidence type="ECO:0000313" key="3">
    <source>
        <dbReference type="Proteomes" id="UP000004169"/>
    </source>
</evidence>
<reference evidence="2 3" key="1">
    <citation type="journal article" date="2012" name="J. Bacteriol.">
        <title>Draft Genome Sequence of the Purple Photosynthetic Bacterium Phaeospirillum molischianum DSM120, a Particularly Versatile Bacterium.</title>
        <authorList>
            <person name="Duquesne K."/>
            <person name="Prima V."/>
            <person name="Ji B."/>
            <person name="Rouy Z."/>
            <person name="Medigue C."/>
            <person name="Talla E."/>
            <person name="Sturgis J.N."/>
        </authorList>
    </citation>
    <scope>NUCLEOTIDE SEQUENCE [LARGE SCALE GENOMIC DNA]</scope>
    <source>
        <strain evidence="3">DSM120</strain>
    </source>
</reference>